<protein>
    <submittedName>
        <fullName evidence="1">Uncharacterized protein</fullName>
    </submittedName>
</protein>
<reference evidence="1" key="2">
    <citation type="submission" date="2020-11" db="EMBL/GenBank/DDBJ databases">
        <authorList>
            <person name="McCartney M.A."/>
            <person name="Auch B."/>
            <person name="Kono T."/>
            <person name="Mallez S."/>
            <person name="Becker A."/>
            <person name="Gohl D.M."/>
            <person name="Silverstein K.A.T."/>
            <person name="Koren S."/>
            <person name="Bechman K.B."/>
            <person name="Herman A."/>
            <person name="Abrahante J.E."/>
            <person name="Garbe J."/>
        </authorList>
    </citation>
    <scope>NUCLEOTIDE SEQUENCE</scope>
    <source>
        <strain evidence="1">Duluth1</strain>
        <tissue evidence="1">Whole animal</tissue>
    </source>
</reference>
<organism evidence="1 2">
    <name type="scientific">Dreissena polymorpha</name>
    <name type="common">Zebra mussel</name>
    <name type="synonym">Mytilus polymorpha</name>
    <dbReference type="NCBI Taxonomy" id="45954"/>
    <lineage>
        <taxon>Eukaryota</taxon>
        <taxon>Metazoa</taxon>
        <taxon>Spiralia</taxon>
        <taxon>Lophotrochozoa</taxon>
        <taxon>Mollusca</taxon>
        <taxon>Bivalvia</taxon>
        <taxon>Autobranchia</taxon>
        <taxon>Heteroconchia</taxon>
        <taxon>Euheterodonta</taxon>
        <taxon>Imparidentia</taxon>
        <taxon>Neoheterodontei</taxon>
        <taxon>Myida</taxon>
        <taxon>Dreissenoidea</taxon>
        <taxon>Dreissenidae</taxon>
        <taxon>Dreissena</taxon>
    </lineage>
</organism>
<proteinExistence type="predicted"/>
<dbReference type="EMBL" id="JAIWYP010000013">
    <property type="protein sequence ID" value="KAH3717179.1"/>
    <property type="molecule type" value="Genomic_DNA"/>
</dbReference>
<comment type="caution">
    <text evidence="1">The sequence shown here is derived from an EMBL/GenBank/DDBJ whole genome shotgun (WGS) entry which is preliminary data.</text>
</comment>
<reference evidence="1" key="1">
    <citation type="journal article" date="2019" name="bioRxiv">
        <title>The Genome of the Zebra Mussel, Dreissena polymorpha: A Resource for Invasive Species Research.</title>
        <authorList>
            <person name="McCartney M.A."/>
            <person name="Auch B."/>
            <person name="Kono T."/>
            <person name="Mallez S."/>
            <person name="Zhang Y."/>
            <person name="Obille A."/>
            <person name="Becker A."/>
            <person name="Abrahante J.E."/>
            <person name="Garbe J."/>
            <person name="Badalamenti J.P."/>
            <person name="Herman A."/>
            <person name="Mangelson H."/>
            <person name="Liachko I."/>
            <person name="Sullivan S."/>
            <person name="Sone E.D."/>
            <person name="Koren S."/>
            <person name="Silverstein K.A.T."/>
            <person name="Beckman K.B."/>
            <person name="Gohl D.M."/>
        </authorList>
    </citation>
    <scope>NUCLEOTIDE SEQUENCE</scope>
    <source>
        <strain evidence="1">Duluth1</strain>
        <tissue evidence="1">Whole animal</tissue>
    </source>
</reference>
<evidence type="ECO:0000313" key="1">
    <source>
        <dbReference type="EMBL" id="KAH3717179.1"/>
    </source>
</evidence>
<keyword evidence="2" id="KW-1185">Reference proteome</keyword>
<accession>A0A9D4C534</accession>
<sequence>MMYRHWERNSSCTLGIFVSGSTSLCPVSRSSTTSGWTVSQVARQRPQPLNCRCLGIFSHLETPQQKSDLLCPAG</sequence>
<dbReference type="AlphaFoldDB" id="A0A9D4C534"/>
<gene>
    <name evidence="1" type="ORF">DPMN_059959</name>
</gene>
<name>A0A9D4C534_DREPO</name>
<evidence type="ECO:0000313" key="2">
    <source>
        <dbReference type="Proteomes" id="UP000828390"/>
    </source>
</evidence>
<dbReference type="Proteomes" id="UP000828390">
    <property type="component" value="Unassembled WGS sequence"/>
</dbReference>